<evidence type="ECO:0000313" key="1">
    <source>
        <dbReference type="EMBL" id="MDH0961248.1"/>
    </source>
</evidence>
<protein>
    <submittedName>
        <fullName evidence="1">Uncharacterized protein</fullName>
    </submittedName>
</protein>
<comment type="caution">
    <text evidence="1">The sequence shown here is derived from an EMBL/GenBank/DDBJ whole genome shotgun (WGS) entry which is preliminary data.</text>
</comment>
<dbReference type="EMBL" id="JAOCBF010000001">
    <property type="protein sequence ID" value="MDH0961248.1"/>
    <property type="molecule type" value="Genomic_DNA"/>
</dbReference>
<proteinExistence type="predicted"/>
<dbReference type="Proteomes" id="UP001159937">
    <property type="component" value="Unassembled WGS sequence"/>
</dbReference>
<name>A0AAJ1KNH6_9ENTR</name>
<reference evidence="1" key="1">
    <citation type="submission" date="2022-09" db="EMBL/GenBank/DDBJ databases">
        <title>Intensive care unit water sources are persistently colonized with multi-drug resistant bacteria and are the site of extensive horizontal gene transfer of antibiotic resistance genes.</title>
        <authorList>
            <person name="Diorio-Toth L."/>
        </authorList>
    </citation>
    <scope>NUCLEOTIDE SEQUENCE</scope>
    <source>
        <strain evidence="1">GD03918</strain>
    </source>
</reference>
<dbReference type="AlphaFoldDB" id="A0AAJ1KNH6"/>
<organism evidence="1 2">
    <name type="scientific">Klebsiella michiganensis</name>
    <dbReference type="NCBI Taxonomy" id="1134687"/>
    <lineage>
        <taxon>Bacteria</taxon>
        <taxon>Pseudomonadati</taxon>
        <taxon>Pseudomonadota</taxon>
        <taxon>Gammaproteobacteria</taxon>
        <taxon>Enterobacterales</taxon>
        <taxon>Enterobacteriaceae</taxon>
        <taxon>Klebsiella/Raoultella group</taxon>
        <taxon>Klebsiella</taxon>
    </lineage>
</organism>
<dbReference type="RefSeq" id="WP_047723053.1">
    <property type="nucleotide sequence ID" value="NZ_CP044109.1"/>
</dbReference>
<evidence type="ECO:0000313" key="2">
    <source>
        <dbReference type="Proteomes" id="UP001159937"/>
    </source>
</evidence>
<gene>
    <name evidence="1" type="ORF">N5C89_00020</name>
</gene>
<accession>A0AAJ1KNH6</accession>
<sequence length="87" mass="10095">MGRFAGILTAAYDIYDELSDLDFNKTISEEVNKLDEDLLQITFMNGNTLDIGWYPAFEEEGEFIIQIISNENWEEPIFKSSAHWNIN</sequence>